<protein>
    <submittedName>
        <fullName evidence="8">Xanthine dehydrogenase small subunit</fullName>
    </submittedName>
</protein>
<keyword evidence="1" id="KW-0285">Flavoprotein</keyword>
<dbReference type="Gene3D" id="3.10.20.30">
    <property type="match status" value="1"/>
</dbReference>
<dbReference type="RefSeq" id="WP_110797065.1">
    <property type="nucleotide sequence ID" value="NZ_KZ826491.1"/>
</dbReference>
<dbReference type="Gene3D" id="1.10.150.120">
    <property type="entry name" value="[2Fe-2S]-binding domain"/>
    <property type="match status" value="1"/>
</dbReference>
<dbReference type="InterPro" id="IPR036010">
    <property type="entry name" value="2Fe-2S_ferredoxin-like_sf"/>
</dbReference>
<sequence length="462" mass="49052">MDITFLLNGESVSIEDVAPMATLLDWLRETRGLTGTKEGCNEGDCGACTVMVSDENGVRALNACILLLPQVQGKAIRTVEGITAPDGTLHPVQEAMVAHHGSQCGFCTPGFIASMAVAHCNGTDDYNTALAGNLCRCTGYAPIMRAAEAAKSAPVPNWLHDELPADLPAQPAAGDMTGNVVLPTSSEDLATWYEAHPDATLIAGATDVGLWITKQLREIENAAFLHLCTDMQHIVETDRSLRIGAGVRIADLIAVMDRLHPSFGTMLRRYGSAQVRGAATIGGNIANGSPIGDGPPPLIALGARLHLRKGDARRDIALEDFFLDYGKQDRAAGEFVEAISIPKQADRLKVYKLSKRFDQDISALCGAFNITVTGSTVTAARIAFGGMAGTPKRANAAEAALIGAPWSDSTIRAAMAAIADDYTPMSDMRASGRYRIGTAQNMLLRYWQEDQGLSAPLAEVTA</sequence>
<evidence type="ECO:0000256" key="1">
    <source>
        <dbReference type="ARBA" id="ARBA00022630"/>
    </source>
</evidence>
<evidence type="ECO:0000256" key="3">
    <source>
        <dbReference type="ARBA" id="ARBA00022827"/>
    </source>
</evidence>
<dbReference type="InterPro" id="IPR005107">
    <property type="entry name" value="CO_DH_flav_C"/>
</dbReference>
<dbReference type="NCBIfam" id="TIGR02963">
    <property type="entry name" value="xanthine_xdhA"/>
    <property type="match status" value="1"/>
</dbReference>
<dbReference type="InterPro" id="IPR014307">
    <property type="entry name" value="Xanthine_DH_ssu"/>
</dbReference>
<reference evidence="8 9" key="1">
    <citation type="submission" date="2018-05" db="EMBL/GenBank/DDBJ databases">
        <title>Oceanovita maritima gen. nov., sp. nov., a marine bacterium in the family Rhodobacteraceae isolated from surface seawater of Lundu port Xiamen, China.</title>
        <authorList>
            <person name="Hetharua B.H."/>
            <person name="Min D."/>
            <person name="Liao H."/>
            <person name="Tian Y."/>
        </authorList>
    </citation>
    <scope>NUCLEOTIDE SEQUENCE [LARGE SCALE GENOMIC DNA]</scope>
    <source>
        <strain evidence="8 9">FSX-11</strain>
    </source>
</reference>
<dbReference type="GO" id="GO:0005506">
    <property type="term" value="F:iron ion binding"/>
    <property type="evidence" value="ECO:0007669"/>
    <property type="project" value="InterPro"/>
</dbReference>
<dbReference type="SUPFAM" id="SSF54292">
    <property type="entry name" value="2Fe-2S ferredoxin-like"/>
    <property type="match status" value="1"/>
</dbReference>
<feature type="domain" description="FAD-binding PCMH-type" evidence="7">
    <location>
        <begin position="173"/>
        <end position="346"/>
    </location>
</feature>
<dbReference type="GO" id="GO:0071949">
    <property type="term" value="F:FAD binding"/>
    <property type="evidence" value="ECO:0007669"/>
    <property type="project" value="InterPro"/>
</dbReference>
<dbReference type="SUPFAM" id="SSF55447">
    <property type="entry name" value="CO dehydrogenase flavoprotein C-terminal domain-like"/>
    <property type="match status" value="1"/>
</dbReference>
<dbReference type="InterPro" id="IPR002346">
    <property type="entry name" value="Mopterin_DH_FAD-bd"/>
</dbReference>
<proteinExistence type="predicted"/>
<dbReference type="Pfam" id="PF03450">
    <property type="entry name" value="CO_deh_flav_C"/>
    <property type="match status" value="1"/>
</dbReference>
<name>A0A2V4MR62_9RHOB</name>
<dbReference type="Gene3D" id="3.30.390.50">
    <property type="entry name" value="CO dehydrogenase flavoprotein, C-terminal domain"/>
    <property type="match status" value="1"/>
</dbReference>
<keyword evidence="3" id="KW-0274">FAD</keyword>
<dbReference type="InterPro" id="IPR016167">
    <property type="entry name" value="FAD-bd_PCMH_sub1"/>
</dbReference>
<evidence type="ECO:0000256" key="2">
    <source>
        <dbReference type="ARBA" id="ARBA00022723"/>
    </source>
</evidence>
<keyword evidence="2" id="KW-0479">Metal-binding</keyword>
<dbReference type="InterPro" id="IPR006058">
    <property type="entry name" value="2Fe2S_fd_BS"/>
</dbReference>
<dbReference type="InterPro" id="IPR012675">
    <property type="entry name" value="Beta-grasp_dom_sf"/>
</dbReference>
<dbReference type="InterPro" id="IPR016169">
    <property type="entry name" value="FAD-bd_PCMH_sub2"/>
</dbReference>
<dbReference type="Pfam" id="PF00111">
    <property type="entry name" value="Fer2"/>
    <property type="match status" value="1"/>
</dbReference>
<keyword evidence="4" id="KW-0560">Oxidoreductase</keyword>
<dbReference type="Pfam" id="PF00941">
    <property type="entry name" value="FAD_binding_5"/>
    <property type="match status" value="1"/>
</dbReference>
<keyword evidence="5" id="KW-0408">Iron</keyword>
<dbReference type="PROSITE" id="PS51085">
    <property type="entry name" value="2FE2S_FER_2"/>
    <property type="match status" value="1"/>
</dbReference>
<dbReference type="PROSITE" id="PS51387">
    <property type="entry name" value="FAD_PCMH"/>
    <property type="match status" value="1"/>
</dbReference>
<evidence type="ECO:0000256" key="5">
    <source>
        <dbReference type="ARBA" id="ARBA00023004"/>
    </source>
</evidence>
<dbReference type="EMBL" id="QFVT01000012">
    <property type="protein sequence ID" value="PYC46598.1"/>
    <property type="molecule type" value="Genomic_DNA"/>
</dbReference>
<dbReference type="InterPro" id="IPR001041">
    <property type="entry name" value="2Fe-2S_ferredoxin-type"/>
</dbReference>
<evidence type="ECO:0000259" key="6">
    <source>
        <dbReference type="PROSITE" id="PS51085"/>
    </source>
</evidence>
<evidence type="ECO:0000313" key="9">
    <source>
        <dbReference type="Proteomes" id="UP000248012"/>
    </source>
</evidence>
<dbReference type="PANTHER" id="PTHR45444:SF3">
    <property type="entry name" value="XANTHINE DEHYDROGENASE"/>
    <property type="match status" value="1"/>
</dbReference>
<dbReference type="InterPro" id="IPR036318">
    <property type="entry name" value="FAD-bd_PCMH-like_sf"/>
</dbReference>
<evidence type="ECO:0000313" key="8">
    <source>
        <dbReference type="EMBL" id="PYC46598.1"/>
    </source>
</evidence>
<evidence type="ECO:0000256" key="4">
    <source>
        <dbReference type="ARBA" id="ARBA00023002"/>
    </source>
</evidence>
<dbReference type="InterPro" id="IPR036683">
    <property type="entry name" value="CO_DH_flav_C_dom_sf"/>
</dbReference>
<dbReference type="InterPro" id="IPR002888">
    <property type="entry name" value="2Fe-2S-bd"/>
</dbReference>
<dbReference type="Pfam" id="PF01799">
    <property type="entry name" value="Fer2_2"/>
    <property type="match status" value="1"/>
</dbReference>
<dbReference type="SMART" id="SM01092">
    <property type="entry name" value="CO_deh_flav_C"/>
    <property type="match status" value="1"/>
</dbReference>
<dbReference type="PIRSF" id="PIRSF036557">
    <property type="entry name" value="XdhA_RC"/>
    <property type="match status" value="1"/>
</dbReference>
<dbReference type="GO" id="GO:0004854">
    <property type="term" value="F:xanthine dehydrogenase activity"/>
    <property type="evidence" value="ECO:0007669"/>
    <property type="project" value="InterPro"/>
</dbReference>
<dbReference type="GO" id="GO:0051537">
    <property type="term" value="F:2 iron, 2 sulfur cluster binding"/>
    <property type="evidence" value="ECO:0007669"/>
    <property type="project" value="InterPro"/>
</dbReference>
<dbReference type="SUPFAM" id="SSF56176">
    <property type="entry name" value="FAD-binding/transporter-associated domain-like"/>
    <property type="match status" value="1"/>
</dbReference>
<dbReference type="SUPFAM" id="SSF47741">
    <property type="entry name" value="CO dehydrogenase ISP C-domain like"/>
    <property type="match status" value="1"/>
</dbReference>
<dbReference type="PANTHER" id="PTHR45444">
    <property type="entry name" value="XANTHINE DEHYDROGENASE"/>
    <property type="match status" value="1"/>
</dbReference>
<dbReference type="InterPro" id="IPR036884">
    <property type="entry name" value="2Fe-2S-bd_dom_sf"/>
</dbReference>
<comment type="caution">
    <text evidence="8">The sequence shown here is derived from an EMBL/GenBank/DDBJ whole genome shotgun (WGS) entry which is preliminary data.</text>
</comment>
<dbReference type="CDD" id="cd00207">
    <property type="entry name" value="fer2"/>
    <property type="match status" value="1"/>
</dbReference>
<accession>A0A2V4MR62</accession>
<dbReference type="InterPro" id="IPR016208">
    <property type="entry name" value="Ald_Oxase/xanthine_DH-like"/>
</dbReference>
<keyword evidence="9" id="KW-1185">Reference proteome</keyword>
<dbReference type="Proteomes" id="UP000248012">
    <property type="component" value="Unassembled WGS sequence"/>
</dbReference>
<dbReference type="AlphaFoldDB" id="A0A2V4MR62"/>
<evidence type="ECO:0000259" key="7">
    <source>
        <dbReference type="PROSITE" id="PS51387"/>
    </source>
</evidence>
<organism evidence="8 9">
    <name type="scientific">Litorivita pollutaquae</name>
    <dbReference type="NCBI Taxonomy" id="2200892"/>
    <lineage>
        <taxon>Bacteria</taxon>
        <taxon>Pseudomonadati</taxon>
        <taxon>Pseudomonadota</taxon>
        <taxon>Alphaproteobacteria</taxon>
        <taxon>Rhodobacterales</taxon>
        <taxon>Paracoccaceae</taxon>
        <taxon>Litorivita</taxon>
    </lineage>
</organism>
<dbReference type="Gene3D" id="3.30.465.10">
    <property type="match status" value="1"/>
</dbReference>
<gene>
    <name evidence="8" type="primary">xdhA</name>
    <name evidence="8" type="ORF">DI396_14595</name>
</gene>
<dbReference type="Gene3D" id="3.30.43.10">
    <property type="entry name" value="Uridine Diphospho-n-acetylenolpyruvylglucosamine Reductase, domain 2"/>
    <property type="match status" value="1"/>
</dbReference>
<dbReference type="InterPro" id="IPR012175">
    <property type="entry name" value="Xanth_DH_ssu_bac"/>
</dbReference>
<dbReference type="OrthoDB" id="9792018at2"/>
<dbReference type="InterPro" id="IPR016166">
    <property type="entry name" value="FAD-bd_PCMH"/>
</dbReference>
<feature type="domain" description="2Fe-2S ferredoxin-type" evidence="6">
    <location>
        <begin position="1"/>
        <end position="82"/>
    </location>
</feature>
<dbReference type="PROSITE" id="PS00197">
    <property type="entry name" value="2FE2S_FER_1"/>
    <property type="match status" value="1"/>
</dbReference>